<gene>
    <name evidence="2" type="ORF">AMON00008_LOCUS50111</name>
</gene>
<dbReference type="Pfam" id="PF00650">
    <property type="entry name" value="CRAL_TRIO"/>
    <property type="match status" value="1"/>
</dbReference>
<dbReference type="InterPro" id="IPR036865">
    <property type="entry name" value="CRAL-TRIO_dom_sf"/>
</dbReference>
<accession>A0A7S4SHE4</accession>
<dbReference type="PROSITE" id="PS50191">
    <property type="entry name" value="CRAL_TRIO"/>
    <property type="match status" value="1"/>
</dbReference>
<dbReference type="EMBL" id="HBNR01070748">
    <property type="protein sequence ID" value="CAE4645424.1"/>
    <property type="molecule type" value="Transcribed_RNA"/>
</dbReference>
<reference evidence="2" key="1">
    <citation type="submission" date="2021-01" db="EMBL/GenBank/DDBJ databases">
        <authorList>
            <person name="Corre E."/>
            <person name="Pelletier E."/>
            <person name="Niang G."/>
            <person name="Scheremetjew M."/>
            <person name="Finn R."/>
            <person name="Kale V."/>
            <person name="Holt S."/>
            <person name="Cochrane G."/>
            <person name="Meng A."/>
            <person name="Brown T."/>
            <person name="Cohen L."/>
        </authorList>
    </citation>
    <scope>NUCLEOTIDE SEQUENCE</scope>
    <source>
        <strain evidence="2">CCMP3105</strain>
    </source>
</reference>
<name>A0A7S4SHE4_9DINO</name>
<feature type="domain" description="CRAL-TRIO" evidence="1">
    <location>
        <begin position="205"/>
        <end position="381"/>
    </location>
</feature>
<sequence>MAGTSARGALRLSQLVAAAALVCWGGLLAFVVQPAARSSPATRQPLTATHISSFAPAAERSAAAAAPGHAPLLGASVAAAAALAVMAAGRRRCGLGLRGPQVACRALTAEEDLSLDTLLKKYAEPIKAIRNACKEDLESFDDTYVLRFAIEHKGDVVAAAKNVKEVMEWRAGDGKKIVESAAAAVAEATSGGGWNNVPVAAAAPHSAAISKFLTGSQIVVVSLKDGDLCSCIRASAINDKELMDAVSVDELIEFFLYAREVNLLVANSRTKSSGRLVQLLAANDLTGVSKFPDDRFQKALTGSSKLATTLYPGLSGPTVILNLPGIVRLLVQFLTPLFPGAVQQKLKFARGPMAYLKDLTDVLREPTKSMFVDDLAAVLKG</sequence>
<dbReference type="InterPro" id="IPR001251">
    <property type="entry name" value="CRAL-TRIO_dom"/>
</dbReference>
<proteinExistence type="predicted"/>
<dbReference type="AlphaFoldDB" id="A0A7S4SHE4"/>
<dbReference type="Gene3D" id="3.40.525.10">
    <property type="entry name" value="CRAL-TRIO lipid binding domain"/>
    <property type="match status" value="1"/>
</dbReference>
<protein>
    <recommendedName>
        <fullName evidence="1">CRAL-TRIO domain-containing protein</fullName>
    </recommendedName>
</protein>
<evidence type="ECO:0000313" key="2">
    <source>
        <dbReference type="EMBL" id="CAE4645424.1"/>
    </source>
</evidence>
<organism evidence="2">
    <name type="scientific">Alexandrium monilatum</name>
    <dbReference type="NCBI Taxonomy" id="311494"/>
    <lineage>
        <taxon>Eukaryota</taxon>
        <taxon>Sar</taxon>
        <taxon>Alveolata</taxon>
        <taxon>Dinophyceae</taxon>
        <taxon>Gonyaulacales</taxon>
        <taxon>Pyrocystaceae</taxon>
        <taxon>Alexandrium</taxon>
    </lineage>
</organism>
<evidence type="ECO:0000259" key="1">
    <source>
        <dbReference type="PROSITE" id="PS50191"/>
    </source>
</evidence>
<dbReference type="SUPFAM" id="SSF52087">
    <property type="entry name" value="CRAL/TRIO domain"/>
    <property type="match status" value="1"/>
</dbReference>